<dbReference type="STRING" id="113226.A0A139I461"/>
<feature type="region of interest" description="Disordered" evidence="1">
    <location>
        <begin position="1"/>
        <end position="59"/>
    </location>
</feature>
<dbReference type="Proteomes" id="UP000073492">
    <property type="component" value="Unassembled WGS sequence"/>
</dbReference>
<dbReference type="EMBL" id="LFZO01000345">
    <property type="protein sequence ID" value="KXT09409.1"/>
    <property type="molecule type" value="Genomic_DNA"/>
</dbReference>
<name>A0A139I461_9PEZI</name>
<organism evidence="2 3">
    <name type="scientific">Pseudocercospora musae</name>
    <dbReference type="NCBI Taxonomy" id="113226"/>
    <lineage>
        <taxon>Eukaryota</taxon>
        <taxon>Fungi</taxon>
        <taxon>Dikarya</taxon>
        <taxon>Ascomycota</taxon>
        <taxon>Pezizomycotina</taxon>
        <taxon>Dothideomycetes</taxon>
        <taxon>Dothideomycetidae</taxon>
        <taxon>Mycosphaerellales</taxon>
        <taxon>Mycosphaerellaceae</taxon>
        <taxon>Pseudocercospora</taxon>
    </lineage>
</organism>
<feature type="region of interest" description="Disordered" evidence="1">
    <location>
        <begin position="211"/>
        <end position="330"/>
    </location>
</feature>
<feature type="compositionally biased region" description="Basic and acidic residues" evidence="1">
    <location>
        <begin position="316"/>
        <end position="330"/>
    </location>
</feature>
<evidence type="ECO:0000256" key="1">
    <source>
        <dbReference type="SAM" id="MobiDB-lite"/>
    </source>
</evidence>
<reference evidence="2 3" key="1">
    <citation type="submission" date="2015-07" db="EMBL/GenBank/DDBJ databases">
        <title>Comparative genomics of the Sigatoka disease complex on banana suggests a link between parallel evolutionary changes in Pseudocercospora fijiensis and Pseudocercospora eumusae and increased virulence on the banana host.</title>
        <authorList>
            <person name="Chang T.-C."/>
            <person name="Salvucci A."/>
            <person name="Crous P.W."/>
            <person name="Stergiopoulos I."/>
        </authorList>
    </citation>
    <scope>NUCLEOTIDE SEQUENCE [LARGE SCALE GENOMIC DNA]</scope>
    <source>
        <strain evidence="2 3">CBS 116634</strain>
    </source>
</reference>
<dbReference type="OrthoDB" id="2962993at2759"/>
<gene>
    <name evidence="2" type="ORF">AC579_8442</name>
</gene>
<keyword evidence="3" id="KW-1185">Reference proteome</keyword>
<feature type="compositionally biased region" description="Basic and acidic residues" evidence="1">
    <location>
        <begin position="232"/>
        <end position="247"/>
    </location>
</feature>
<comment type="caution">
    <text evidence="2">The sequence shown here is derived from an EMBL/GenBank/DDBJ whole genome shotgun (WGS) entry which is preliminary data.</text>
</comment>
<feature type="compositionally biased region" description="Low complexity" evidence="1">
    <location>
        <begin position="252"/>
        <end position="267"/>
    </location>
</feature>
<evidence type="ECO:0000313" key="2">
    <source>
        <dbReference type="EMBL" id="KXT09409.1"/>
    </source>
</evidence>
<feature type="compositionally biased region" description="Basic and acidic residues" evidence="1">
    <location>
        <begin position="10"/>
        <end position="35"/>
    </location>
</feature>
<proteinExistence type="predicted"/>
<sequence>MAAASSGKPSSDKAQDGPSEAEIRQESSRAARKAIEAQQKANELKQAAHGAADPEERQKLMEQAIDKQVEAESFGKTAKYMRRGTFQGMAVGAGLGSAPGLTLGALTGTLVGGVTSTITGGLGAGIGALVGWVHGPFWNMGEVIGGKIKDVTGSIPGKNATEEQKQTLEKMIGQIHDEDMPSTEDLRGMANDGFSAAKEQGKSWSRSAATYMPGSRANATGKVRDGAWQSRDSARLAEDRERVDTRTVHALTQSQGQATAQSSKQAGHQASAQARDARKRAPPSSSAGLHIQAVPRKQPKKLEVRSSQTEQSRSAPRPEPKRPRKLEVRA</sequence>
<protein>
    <submittedName>
        <fullName evidence="2">Uncharacterized protein</fullName>
    </submittedName>
</protein>
<evidence type="ECO:0000313" key="3">
    <source>
        <dbReference type="Proteomes" id="UP000073492"/>
    </source>
</evidence>
<accession>A0A139I461</accession>
<dbReference type="AlphaFoldDB" id="A0A139I461"/>